<dbReference type="OrthoDB" id="413077at2759"/>
<name>A0A2H9TNU1_9FUNG</name>
<dbReference type="InterPro" id="IPR029061">
    <property type="entry name" value="THDP-binding"/>
</dbReference>
<accession>A0A2H9TNU1</accession>
<keyword evidence="4" id="KW-0786">Thiamine pyrophosphate</keyword>
<dbReference type="AlphaFoldDB" id="A0A2H9TNU1"/>
<evidence type="ECO:0000256" key="4">
    <source>
        <dbReference type="ARBA" id="ARBA00023052"/>
    </source>
</evidence>
<protein>
    <submittedName>
        <fullName evidence="6">Oxoglutarate dehydrogenase (Succinyl-transferring), E1 component</fullName>
    </submittedName>
</protein>
<dbReference type="SUPFAM" id="SSF52518">
    <property type="entry name" value="Thiamin diphosphate-binding fold (THDP-binding)"/>
    <property type="match status" value="2"/>
</dbReference>
<evidence type="ECO:0000256" key="3">
    <source>
        <dbReference type="ARBA" id="ARBA00023002"/>
    </source>
</evidence>
<evidence type="ECO:0000256" key="1">
    <source>
        <dbReference type="ARBA" id="ARBA00001964"/>
    </source>
</evidence>
<keyword evidence="3" id="KW-0560">Oxidoreductase</keyword>
<dbReference type="Gene3D" id="3.40.50.970">
    <property type="match status" value="1"/>
</dbReference>
<dbReference type="PANTHER" id="PTHR23152:SF4">
    <property type="entry name" value="2-OXOADIPATE DEHYDROGENASE COMPLEX COMPONENT E1"/>
    <property type="match status" value="1"/>
</dbReference>
<evidence type="ECO:0000259" key="5">
    <source>
        <dbReference type="SMART" id="SM00861"/>
    </source>
</evidence>
<dbReference type="GO" id="GO:0030976">
    <property type="term" value="F:thiamine pyrophosphate binding"/>
    <property type="evidence" value="ECO:0007669"/>
    <property type="project" value="InterPro"/>
</dbReference>
<feature type="domain" description="Transketolase-like pyrimidine-binding" evidence="5">
    <location>
        <begin position="445"/>
        <end position="641"/>
    </location>
</feature>
<reference evidence="6 7" key="1">
    <citation type="submission" date="2016-10" db="EMBL/GenBank/DDBJ databases">
        <title>The genome of Paramicrosporidium saccamoebae is the missing link in understanding Cryptomycota and Microsporidia evolution.</title>
        <authorList>
            <person name="Quandt C.A."/>
            <person name="Beaudet D."/>
            <person name="Corsaro D."/>
            <person name="Michel R."/>
            <person name="Corradi N."/>
            <person name="James T."/>
        </authorList>
    </citation>
    <scope>NUCLEOTIDE SEQUENCE [LARGE SCALE GENOMIC DNA]</scope>
    <source>
        <strain evidence="6 7">KSL3</strain>
    </source>
</reference>
<dbReference type="GO" id="GO:0016624">
    <property type="term" value="F:oxidoreductase activity, acting on the aldehyde or oxo group of donors, disulfide as acceptor"/>
    <property type="evidence" value="ECO:0007669"/>
    <property type="project" value="InterPro"/>
</dbReference>
<dbReference type="Gene3D" id="3.40.50.11610">
    <property type="entry name" value="Multifunctional 2-oxoglutarate metabolism enzyme, C-terminal domain"/>
    <property type="match status" value="1"/>
</dbReference>
<dbReference type="SMART" id="SM00861">
    <property type="entry name" value="Transket_pyr"/>
    <property type="match status" value="1"/>
</dbReference>
<organism evidence="6 7">
    <name type="scientific">Paramicrosporidium saccamoebae</name>
    <dbReference type="NCBI Taxonomy" id="1246581"/>
    <lineage>
        <taxon>Eukaryota</taxon>
        <taxon>Fungi</taxon>
        <taxon>Fungi incertae sedis</taxon>
        <taxon>Cryptomycota</taxon>
        <taxon>Cryptomycota incertae sedis</taxon>
        <taxon>Paramicrosporidium</taxon>
    </lineage>
</organism>
<dbReference type="PANTHER" id="PTHR23152">
    <property type="entry name" value="2-OXOGLUTARATE DEHYDROGENASE"/>
    <property type="match status" value="1"/>
</dbReference>
<dbReference type="STRING" id="1246581.A0A2H9TNU1"/>
<dbReference type="CDD" id="cd02016">
    <property type="entry name" value="TPP_E1_OGDC_like"/>
    <property type="match status" value="1"/>
</dbReference>
<dbReference type="Pfam" id="PF00676">
    <property type="entry name" value="E1_dh"/>
    <property type="match status" value="1"/>
</dbReference>
<dbReference type="Pfam" id="PF16870">
    <property type="entry name" value="OxoGdeHyase_C"/>
    <property type="match status" value="1"/>
</dbReference>
<dbReference type="InterPro" id="IPR005475">
    <property type="entry name" value="Transketolase-like_Pyr-bd"/>
</dbReference>
<dbReference type="Gene3D" id="3.40.50.12470">
    <property type="match status" value="1"/>
</dbReference>
<evidence type="ECO:0000256" key="2">
    <source>
        <dbReference type="ARBA" id="ARBA00006936"/>
    </source>
</evidence>
<dbReference type="InterPro" id="IPR001017">
    <property type="entry name" value="DH_E1"/>
</dbReference>
<sequence>MTFQFRRTSVMVSSTFCSSVMVPVPPSTSPQMQLCYNGGEIIGLPTRLPETADSSLSPTELHKAYCGNIGFEVAHVEDPTEREWLYSHIEAPPSHQSPENRKHIATVLLESEGFDQFMAKRFGQVKRYGLNGGEAMMVAVDAVLRMAGDSHVVVGMPHRGRLNLMVGLLGYPAEAVFRKLTGVSELPAEWPGSADVLSHLSHTGNISRKEGTRKVSILPNPSHLEAVNPVQQGVVFAMQNYHNSSALPLQIHGDAAFSGQGIVQETLQMSQLYGFAVGGTIHLIVNNQLGYTATATMGRSARYASAPAKMISAPILHVNGESPEDVVRAMELAMRYREQFGKDVVVDLLCYRRMGHNELDEPSFTQPLMYRAIHAKTSLPELYSATLLEEGVMTAEEVDIIKSNTYNFLDNAVKGAKDHVPVNVHSRLQKYHIEARLAMIQEGKVDWATAEAMAVGSLLREGTGVRLVGQDVQRGTFSHRHFLFHDQQTGATVTPLVGDLAVVNSHLSEAAVLGFEYGLSVTAPNVLSIWEAQFGDFFNGAQIILDTFLATGQAKWGLQSGLVLLLPHGYDGTGPEHSSCRMERFLQTCNAPHNAAQKFDPNWHVVHPSTPANYFHLLRRQVGRPYRKPLVVVAPKTLLRLSAATSKLADLASGSFQPLIDDSRGAASTLVLCSGKFYYEIERERMARNVTDMSIVRIEELCPLPSAEIQQVLQRNPTARVIWCQEEHRNMGPYDYIAPRLQSLMERKLEYVGRDVATAPAAGYSQLHKSELGAIWTSLFSSL</sequence>
<keyword evidence="7" id="KW-1185">Reference proteome</keyword>
<dbReference type="PIRSF" id="PIRSF000157">
    <property type="entry name" value="Oxoglu_dh_E1"/>
    <property type="match status" value="1"/>
</dbReference>
<dbReference type="Proteomes" id="UP000240830">
    <property type="component" value="Unassembled WGS sequence"/>
</dbReference>
<dbReference type="EMBL" id="MTSL01000065">
    <property type="protein sequence ID" value="PJF19382.1"/>
    <property type="molecule type" value="Genomic_DNA"/>
</dbReference>
<evidence type="ECO:0000313" key="7">
    <source>
        <dbReference type="Proteomes" id="UP000240830"/>
    </source>
</evidence>
<comment type="caution">
    <text evidence="6">The sequence shown here is derived from an EMBL/GenBank/DDBJ whole genome shotgun (WGS) entry which is preliminary data.</text>
</comment>
<proteinExistence type="inferred from homology"/>
<dbReference type="InterPro" id="IPR011603">
    <property type="entry name" value="2oxoglutarate_DH_E1"/>
</dbReference>
<dbReference type="Pfam" id="PF02779">
    <property type="entry name" value="Transket_pyr"/>
    <property type="match status" value="1"/>
</dbReference>
<gene>
    <name evidence="6" type="ORF">PSACC_00856</name>
</gene>
<dbReference type="InterPro" id="IPR042179">
    <property type="entry name" value="KGD_C_sf"/>
</dbReference>
<comment type="similarity">
    <text evidence="2">Belongs to the alpha-ketoglutarate dehydrogenase family.</text>
</comment>
<evidence type="ECO:0000313" key="6">
    <source>
        <dbReference type="EMBL" id="PJF19382.1"/>
    </source>
</evidence>
<comment type="cofactor">
    <cofactor evidence="1">
        <name>thiamine diphosphate</name>
        <dbReference type="ChEBI" id="CHEBI:58937"/>
    </cofactor>
</comment>
<dbReference type="InterPro" id="IPR031717">
    <property type="entry name" value="ODO-1/KGD_C"/>
</dbReference>
<dbReference type="GO" id="GO:0006091">
    <property type="term" value="P:generation of precursor metabolites and energy"/>
    <property type="evidence" value="ECO:0007669"/>
    <property type="project" value="UniProtKB-ARBA"/>
</dbReference>